<name>A0ABW9F521_9FIRM</name>
<protein>
    <submittedName>
        <fullName evidence="2">Uncharacterized protein</fullName>
    </submittedName>
</protein>
<evidence type="ECO:0000313" key="2">
    <source>
        <dbReference type="EMBL" id="MFM1524369.1"/>
    </source>
</evidence>
<keyword evidence="1" id="KW-0812">Transmembrane</keyword>
<reference evidence="2 3" key="1">
    <citation type="journal article" date="2024" name="Front. Microbiol.">
        <title>Pangenomic and biochemical analyses of Helcococcus ovis reveal widespread tetracycline resistance and a novel bacterial species, Helcococcus bovis.</title>
        <authorList>
            <person name="Cunha F."/>
            <person name="Zhai Y."/>
            <person name="Casaro S."/>
            <person name="Jones K.L."/>
            <person name="Hernandez M."/>
            <person name="Bisinotto R.S."/>
            <person name="Kariyawasam S."/>
            <person name="Brown M.B."/>
            <person name="Phillips A."/>
            <person name="Jeong K.C."/>
            <person name="Galvao K.N."/>
        </authorList>
    </citation>
    <scope>NUCLEOTIDE SEQUENCE [LARGE SCALE GENOMIC DNA]</scope>
    <source>
        <strain evidence="2 3">KG197</strain>
    </source>
</reference>
<proteinExistence type="predicted"/>
<feature type="transmembrane region" description="Helical" evidence="1">
    <location>
        <begin position="12"/>
        <end position="29"/>
    </location>
</feature>
<evidence type="ECO:0000313" key="3">
    <source>
        <dbReference type="Proteomes" id="UP001629536"/>
    </source>
</evidence>
<accession>A0ABW9F521</accession>
<gene>
    <name evidence="2" type="ORF">ABGF40_01625</name>
</gene>
<keyword evidence="1" id="KW-1133">Transmembrane helix</keyword>
<keyword evidence="3" id="KW-1185">Reference proteome</keyword>
<comment type="caution">
    <text evidence="2">The sequence shown here is derived from an EMBL/GenBank/DDBJ whole genome shotgun (WGS) entry which is preliminary data.</text>
</comment>
<feature type="transmembrane region" description="Helical" evidence="1">
    <location>
        <begin position="35"/>
        <end position="53"/>
    </location>
</feature>
<dbReference type="RefSeq" id="WP_408126226.1">
    <property type="nucleotide sequence ID" value="NZ_JBFNFH010000002.1"/>
</dbReference>
<evidence type="ECO:0000256" key="1">
    <source>
        <dbReference type="SAM" id="Phobius"/>
    </source>
</evidence>
<sequence length="54" mass="5622">MITSSNGNDSFLPVSLSTAVVSMLGIFSSSTSTSNVSPCFVFVGSTFTFSSFLK</sequence>
<organism evidence="2 3">
    <name type="scientific">Helcococcus bovis</name>
    <dbReference type="NCBI Taxonomy" id="3153252"/>
    <lineage>
        <taxon>Bacteria</taxon>
        <taxon>Bacillati</taxon>
        <taxon>Bacillota</taxon>
        <taxon>Tissierellia</taxon>
        <taxon>Tissierellales</taxon>
        <taxon>Peptoniphilaceae</taxon>
        <taxon>Helcococcus</taxon>
    </lineage>
</organism>
<dbReference type="EMBL" id="JBFNFH010000002">
    <property type="protein sequence ID" value="MFM1524369.1"/>
    <property type="molecule type" value="Genomic_DNA"/>
</dbReference>
<keyword evidence="1" id="KW-0472">Membrane</keyword>
<dbReference type="Proteomes" id="UP001629536">
    <property type="component" value="Unassembled WGS sequence"/>
</dbReference>